<proteinExistence type="predicted"/>
<accession>A0A238W0R2</accession>
<name>A0A238W0R2_9RHOB</name>
<evidence type="ECO:0000313" key="2">
    <source>
        <dbReference type="Proteomes" id="UP000198409"/>
    </source>
</evidence>
<protein>
    <submittedName>
        <fullName evidence="1">Uncharacterized protein</fullName>
    </submittedName>
</protein>
<reference evidence="2" key="1">
    <citation type="submission" date="2017-06" db="EMBL/GenBank/DDBJ databases">
        <authorList>
            <person name="Varghese N."/>
            <person name="Submissions S."/>
        </authorList>
    </citation>
    <scope>NUCLEOTIDE SEQUENCE [LARGE SCALE GENOMIC DNA]</scope>
    <source>
        <strain evidence="2">DSM 26170</strain>
    </source>
</reference>
<sequence length="29" mass="3213">MPDPDVIDRIWTIADTLDPCMFVTCDGDG</sequence>
<gene>
    <name evidence="1" type="ORF">SAMN06265378_103217</name>
</gene>
<dbReference type="Proteomes" id="UP000198409">
    <property type="component" value="Unassembled WGS sequence"/>
</dbReference>
<evidence type="ECO:0000313" key="1">
    <source>
        <dbReference type="EMBL" id="SNR39733.1"/>
    </source>
</evidence>
<dbReference type="AlphaFoldDB" id="A0A238W0R2"/>
<organism evidence="1 2">
    <name type="scientific">Paracoccus sediminis</name>
    <dbReference type="NCBI Taxonomy" id="1214787"/>
    <lineage>
        <taxon>Bacteria</taxon>
        <taxon>Pseudomonadati</taxon>
        <taxon>Pseudomonadota</taxon>
        <taxon>Alphaproteobacteria</taxon>
        <taxon>Rhodobacterales</taxon>
        <taxon>Paracoccaceae</taxon>
        <taxon>Paracoccus</taxon>
    </lineage>
</organism>
<dbReference type="EMBL" id="FZNM01000003">
    <property type="protein sequence ID" value="SNR39733.1"/>
    <property type="molecule type" value="Genomic_DNA"/>
</dbReference>